<reference evidence="1 2" key="1">
    <citation type="journal article" date="2023" name="Hortic Res">
        <title>Pangenome of water caltrop reveals structural variations and asymmetric subgenome divergence after allopolyploidization.</title>
        <authorList>
            <person name="Zhang X."/>
            <person name="Chen Y."/>
            <person name="Wang L."/>
            <person name="Yuan Y."/>
            <person name="Fang M."/>
            <person name="Shi L."/>
            <person name="Lu R."/>
            <person name="Comes H.P."/>
            <person name="Ma Y."/>
            <person name="Chen Y."/>
            <person name="Huang G."/>
            <person name="Zhou Y."/>
            <person name="Zheng Z."/>
            <person name="Qiu Y."/>
        </authorList>
    </citation>
    <scope>NUCLEOTIDE SEQUENCE [LARGE SCALE GENOMIC DNA]</scope>
    <source>
        <strain evidence="1">F231</strain>
    </source>
</reference>
<proteinExistence type="predicted"/>
<comment type="caution">
    <text evidence="1">The sequence shown here is derived from an EMBL/GenBank/DDBJ whole genome shotgun (WGS) entry which is preliminary data.</text>
</comment>
<dbReference type="Proteomes" id="UP001346149">
    <property type="component" value="Unassembled WGS sequence"/>
</dbReference>
<accession>A0AAN7RAG8</accession>
<keyword evidence="2" id="KW-1185">Reference proteome</keyword>
<gene>
    <name evidence="1" type="ORF">SAY86_032221</name>
</gene>
<dbReference type="EMBL" id="JAXQNO010000009">
    <property type="protein sequence ID" value="KAK4791808.1"/>
    <property type="molecule type" value="Genomic_DNA"/>
</dbReference>
<evidence type="ECO:0000313" key="1">
    <source>
        <dbReference type="EMBL" id="KAK4791808.1"/>
    </source>
</evidence>
<dbReference type="AlphaFoldDB" id="A0AAN7RAG8"/>
<sequence length="108" mass="12655">MQSQVHHYKLTASYSSRKMEGSHQPGNNQEIHLHKTGIIQSYKIRANIIRIQLKSNMQFDFSCSGKEYHIYIYISMTQHPKTIHQSFSTICFLSIARQFQASYQENKS</sequence>
<name>A0AAN7RAG8_TRANT</name>
<protein>
    <submittedName>
        <fullName evidence="1">Uncharacterized protein</fullName>
    </submittedName>
</protein>
<evidence type="ECO:0000313" key="2">
    <source>
        <dbReference type="Proteomes" id="UP001346149"/>
    </source>
</evidence>
<organism evidence="1 2">
    <name type="scientific">Trapa natans</name>
    <name type="common">Water chestnut</name>
    <dbReference type="NCBI Taxonomy" id="22666"/>
    <lineage>
        <taxon>Eukaryota</taxon>
        <taxon>Viridiplantae</taxon>
        <taxon>Streptophyta</taxon>
        <taxon>Embryophyta</taxon>
        <taxon>Tracheophyta</taxon>
        <taxon>Spermatophyta</taxon>
        <taxon>Magnoliopsida</taxon>
        <taxon>eudicotyledons</taxon>
        <taxon>Gunneridae</taxon>
        <taxon>Pentapetalae</taxon>
        <taxon>rosids</taxon>
        <taxon>malvids</taxon>
        <taxon>Myrtales</taxon>
        <taxon>Lythraceae</taxon>
        <taxon>Trapa</taxon>
    </lineage>
</organism>